<accession>A0A0A0I2N8</accession>
<sequence>MDWKKRIKDIINNNKWVKNDTGLWKVQCAKLFEENNTLRLILVTDELEGPVSAHVEKIIITNNNDLILFYDERFNSILKEEDYNKFSKIVNKEQWDALFTGEATKNLVAMNVVGSEEGFYVEPHEAINQFVDNYDEKLSEELDKQFNL</sequence>
<proteinExistence type="predicted"/>
<gene>
    <name evidence="1" type="ORF">Z968_11400</name>
</gene>
<dbReference type="OrthoDB" id="1936804at2"/>
<name>A0A0A0I2N8_CLONO</name>
<dbReference type="EMBL" id="JENJ01000067">
    <property type="protein sequence ID" value="KGM94586.1"/>
    <property type="molecule type" value="Genomic_DNA"/>
</dbReference>
<evidence type="ECO:0000313" key="2">
    <source>
        <dbReference type="Proteomes" id="UP000030012"/>
    </source>
</evidence>
<dbReference type="RefSeq" id="WP_039256120.1">
    <property type="nucleotide sequence ID" value="NZ_JENJ01000067.1"/>
</dbReference>
<reference evidence="1 2" key="1">
    <citation type="submission" date="2014-01" db="EMBL/GenBank/DDBJ databases">
        <title>Plasmidome dynamics in the species complex Clostridium novyi sensu lato converts strains of independent lineages into distinctly different pathogens.</title>
        <authorList>
            <person name="Skarin H."/>
            <person name="Segerman B."/>
        </authorList>
    </citation>
    <scope>NUCLEOTIDE SEQUENCE [LARGE SCALE GENOMIC DNA]</scope>
    <source>
        <strain evidence="1 2">4552</strain>
    </source>
</reference>
<evidence type="ECO:0000313" key="1">
    <source>
        <dbReference type="EMBL" id="KGM94586.1"/>
    </source>
</evidence>
<protein>
    <submittedName>
        <fullName evidence="1">Uncharacterized protein</fullName>
    </submittedName>
</protein>
<comment type="caution">
    <text evidence="1">The sequence shown here is derived from an EMBL/GenBank/DDBJ whole genome shotgun (WGS) entry which is preliminary data.</text>
</comment>
<dbReference type="Proteomes" id="UP000030012">
    <property type="component" value="Unassembled WGS sequence"/>
</dbReference>
<organism evidence="1 2">
    <name type="scientific">Clostridium novyi A str. 4552</name>
    <dbReference type="NCBI Taxonomy" id="1444289"/>
    <lineage>
        <taxon>Bacteria</taxon>
        <taxon>Bacillati</taxon>
        <taxon>Bacillota</taxon>
        <taxon>Clostridia</taxon>
        <taxon>Eubacteriales</taxon>
        <taxon>Clostridiaceae</taxon>
        <taxon>Clostridium</taxon>
    </lineage>
</organism>
<dbReference type="AlphaFoldDB" id="A0A0A0I2N8"/>